<dbReference type="RefSeq" id="WP_189562780.1">
    <property type="nucleotide sequence ID" value="NZ_BMXF01000001.1"/>
</dbReference>
<dbReference type="Proteomes" id="UP000598271">
    <property type="component" value="Unassembled WGS sequence"/>
</dbReference>
<name>A0A8J3D736_9BACT</name>
<evidence type="ECO:0000313" key="3">
    <source>
        <dbReference type="Proteomes" id="UP000598271"/>
    </source>
</evidence>
<feature type="signal peptide" evidence="1">
    <location>
        <begin position="1"/>
        <end position="30"/>
    </location>
</feature>
<evidence type="ECO:0000313" key="2">
    <source>
        <dbReference type="EMBL" id="GHB54948.1"/>
    </source>
</evidence>
<proteinExistence type="predicted"/>
<comment type="caution">
    <text evidence="2">The sequence shown here is derived from an EMBL/GenBank/DDBJ whole genome shotgun (WGS) entry which is preliminary data.</text>
</comment>
<keyword evidence="3" id="KW-1185">Reference proteome</keyword>
<dbReference type="EMBL" id="BMXF01000001">
    <property type="protein sequence ID" value="GHB54948.1"/>
    <property type="molecule type" value="Genomic_DNA"/>
</dbReference>
<feature type="chain" id="PRO_5035149091" description="Outer membrane protein beta-barrel domain-containing protein" evidence="1">
    <location>
        <begin position="31"/>
        <end position="251"/>
    </location>
</feature>
<protein>
    <recommendedName>
        <fullName evidence="4">Outer membrane protein beta-barrel domain-containing protein</fullName>
    </recommendedName>
</protein>
<accession>A0A8J3D736</accession>
<sequence length="251" mass="27126">MRLQKKFIRPVFLLKAALWTFMLMPLSVAAQQRNLVSFSGGYSLPVGQFASENLNDPEAGLAGSGIYGQLNYERKLLSWLGLRLTGNLNINQTDAQPLIDRFSPLLDKSESYSWKKETTTWQLGALLLGPSGYLTRGSIELEGHVQGGLIFVESPGVKVLGTSSEGGPTVEGQIKKASTNAFGFGAGASVRFRLTDWLRFQITADGIGSNAQLKNVQNTGIINNVVVQNVTSNPKRFVSVVNVGAGLVFGF</sequence>
<reference evidence="2 3" key="1">
    <citation type="journal article" date="2014" name="Int. J. Syst. Evol. Microbiol.">
        <title>Complete genome sequence of Corynebacterium casei LMG S-19264T (=DSM 44701T), isolated from a smear-ripened cheese.</title>
        <authorList>
            <consortium name="US DOE Joint Genome Institute (JGI-PGF)"/>
            <person name="Walter F."/>
            <person name="Albersmeier A."/>
            <person name="Kalinowski J."/>
            <person name="Ruckert C."/>
        </authorList>
    </citation>
    <scope>NUCLEOTIDE SEQUENCE [LARGE SCALE GENOMIC DNA]</scope>
    <source>
        <strain evidence="2 3">KCTC 12866</strain>
    </source>
</reference>
<evidence type="ECO:0008006" key="4">
    <source>
        <dbReference type="Google" id="ProtNLM"/>
    </source>
</evidence>
<dbReference type="AlphaFoldDB" id="A0A8J3D736"/>
<keyword evidence="1" id="KW-0732">Signal</keyword>
<gene>
    <name evidence="2" type="ORF">GCM10007390_05090</name>
</gene>
<evidence type="ECO:0000256" key="1">
    <source>
        <dbReference type="SAM" id="SignalP"/>
    </source>
</evidence>
<organism evidence="2 3">
    <name type="scientific">Persicitalea jodogahamensis</name>
    <dbReference type="NCBI Taxonomy" id="402147"/>
    <lineage>
        <taxon>Bacteria</taxon>
        <taxon>Pseudomonadati</taxon>
        <taxon>Bacteroidota</taxon>
        <taxon>Cytophagia</taxon>
        <taxon>Cytophagales</taxon>
        <taxon>Spirosomataceae</taxon>
        <taxon>Persicitalea</taxon>
    </lineage>
</organism>